<dbReference type="EMBL" id="SNXK01000001">
    <property type="protein sequence ID" value="TDP41339.1"/>
    <property type="molecule type" value="Genomic_DNA"/>
</dbReference>
<dbReference type="Gene3D" id="3.40.630.30">
    <property type="match status" value="1"/>
</dbReference>
<dbReference type="GO" id="GO:1990189">
    <property type="term" value="F:protein N-terminal-serine acetyltransferase activity"/>
    <property type="evidence" value="ECO:0007669"/>
    <property type="project" value="TreeGrafter"/>
</dbReference>
<evidence type="ECO:0000313" key="2">
    <source>
        <dbReference type="EMBL" id="TDP41339.1"/>
    </source>
</evidence>
<evidence type="ECO:0000259" key="1">
    <source>
        <dbReference type="PROSITE" id="PS51186"/>
    </source>
</evidence>
<organism evidence="2 3">
    <name type="scientific">Nocardia ignorata</name>
    <dbReference type="NCBI Taxonomy" id="145285"/>
    <lineage>
        <taxon>Bacteria</taxon>
        <taxon>Bacillati</taxon>
        <taxon>Actinomycetota</taxon>
        <taxon>Actinomycetes</taxon>
        <taxon>Mycobacteriales</taxon>
        <taxon>Nocardiaceae</taxon>
        <taxon>Nocardia</taxon>
    </lineage>
</organism>
<feature type="domain" description="N-acetyltransferase" evidence="1">
    <location>
        <begin position="28"/>
        <end position="182"/>
    </location>
</feature>
<proteinExistence type="predicted"/>
<dbReference type="GO" id="GO:0005737">
    <property type="term" value="C:cytoplasm"/>
    <property type="evidence" value="ECO:0007669"/>
    <property type="project" value="TreeGrafter"/>
</dbReference>
<dbReference type="InterPro" id="IPR051908">
    <property type="entry name" value="Ribosomal_N-acetyltransferase"/>
</dbReference>
<dbReference type="AlphaFoldDB" id="A0A4V3CQ90"/>
<accession>A0A4V3CQ90</accession>
<dbReference type="PANTHER" id="PTHR43441:SF3">
    <property type="entry name" value="ACETYLTRANSFERASE"/>
    <property type="match status" value="1"/>
</dbReference>
<keyword evidence="3" id="KW-1185">Reference proteome</keyword>
<dbReference type="Proteomes" id="UP000295087">
    <property type="component" value="Unassembled WGS sequence"/>
</dbReference>
<dbReference type="Pfam" id="PF13302">
    <property type="entry name" value="Acetyltransf_3"/>
    <property type="match status" value="1"/>
</dbReference>
<dbReference type="SUPFAM" id="SSF55729">
    <property type="entry name" value="Acyl-CoA N-acyltransferases (Nat)"/>
    <property type="match status" value="1"/>
</dbReference>
<dbReference type="InterPro" id="IPR000182">
    <property type="entry name" value="GNAT_dom"/>
</dbReference>
<comment type="caution">
    <text evidence="2">The sequence shown here is derived from an EMBL/GenBank/DDBJ whole genome shotgun (WGS) entry which is preliminary data.</text>
</comment>
<dbReference type="PANTHER" id="PTHR43441">
    <property type="entry name" value="RIBOSOMAL-PROTEIN-SERINE ACETYLTRANSFERASE"/>
    <property type="match status" value="1"/>
</dbReference>
<keyword evidence="2" id="KW-0808">Transferase</keyword>
<reference evidence="2 3" key="1">
    <citation type="submission" date="2019-03" db="EMBL/GenBank/DDBJ databases">
        <title>Genomic Encyclopedia of Type Strains, Phase IV (KMG-IV): sequencing the most valuable type-strain genomes for metagenomic binning, comparative biology and taxonomic classification.</title>
        <authorList>
            <person name="Goeker M."/>
        </authorList>
    </citation>
    <scope>NUCLEOTIDE SEQUENCE [LARGE SCALE GENOMIC DNA]</scope>
    <source>
        <strain evidence="2 3">DSM 44496</strain>
    </source>
</reference>
<name>A0A4V3CQ90_NOCIG</name>
<gene>
    <name evidence="2" type="ORF">DFR75_101438</name>
</gene>
<dbReference type="InterPro" id="IPR016181">
    <property type="entry name" value="Acyl_CoA_acyltransferase"/>
</dbReference>
<protein>
    <submittedName>
        <fullName evidence="2">RimJ/RimL family protein N-acetyltransferase</fullName>
    </submittedName>
</protein>
<evidence type="ECO:0000313" key="3">
    <source>
        <dbReference type="Proteomes" id="UP000295087"/>
    </source>
</evidence>
<dbReference type="PROSITE" id="PS51186">
    <property type="entry name" value="GNAT"/>
    <property type="match status" value="1"/>
</dbReference>
<dbReference type="GO" id="GO:0008999">
    <property type="term" value="F:protein-N-terminal-alanine acetyltransferase activity"/>
    <property type="evidence" value="ECO:0007669"/>
    <property type="project" value="TreeGrafter"/>
</dbReference>
<dbReference type="RefSeq" id="WP_084476604.1">
    <property type="nucleotide sequence ID" value="NZ_SNXK01000001.1"/>
</dbReference>
<sequence length="184" mass="20000">MGIDVAATPPERIDMGDLVVRRWRLEDVDSRLAALIDSHEHLHRWMAWAAEPPTREDQRLSIEISSTRWPTPGGGYLYGIFAAPGEVAGGIGLHDRVAAGALEIGYWCHVAHTGRGVITRAARALTAAALALPHIERVEIRCDAANVRSAAVPRRLGYHLVETGLRAAEAPGDSGRYQVWVTTA</sequence>